<dbReference type="InterPro" id="IPR039498">
    <property type="entry name" value="NTP_transf_5"/>
</dbReference>
<gene>
    <name evidence="3" type="ORF">SFC79_07225</name>
</gene>
<evidence type="ECO:0000313" key="3">
    <source>
        <dbReference type="EMBL" id="MDZ5661553.1"/>
    </source>
</evidence>
<dbReference type="Gene3D" id="3.30.460.40">
    <property type="match status" value="1"/>
</dbReference>
<dbReference type="Proteomes" id="UP001291999">
    <property type="component" value="Unassembled WGS sequence"/>
</dbReference>
<evidence type="ECO:0000313" key="4">
    <source>
        <dbReference type="Proteomes" id="UP001291999"/>
    </source>
</evidence>
<comment type="caution">
    <text evidence="3">The sequence shown here is derived from an EMBL/GenBank/DDBJ whole genome shotgun (WGS) entry which is preliminary data.</text>
</comment>
<reference evidence="3 4" key="1">
    <citation type="submission" date="2023-11" db="EMBL/GenBank/DDBJ databases">
        <title>Novel species in genus Nocardioides.</title>
        <authorList>
            <person name="Zhou H."/>
        </authorList>
    </citation>
    <scope>NUCLEOTIDE SEQUENCE [LARGE SCALE GENOMIC DNA]</scope>
    <source>
        <strain evidence="3 4">S-58</strain>
    </source>
</reference>
<accession>A0ABU5K9Q8</accession>
<dbReference type="PROSITE" id="PS50206">
    <property type="entry name" value="RHODANESE_3"/>
    <property type="match status" value="1"/>
</dbReference>
<organism evidence="3 4">
    <name type="scientific">Nocardioides renjunii</name>
    <dbReference type="NCBI Taxonomy" id="3095075"/>
    <lineage>
        <taxon>Bacteria</taxon>
        <taxon>Bacillati</taxon>
        <taxon>Actinomycetota</taxon>
        <taxon>Actinomycetes</taxon>
        <taxon>Propionibacteriales</taxon>
        <taxon>Nocardioidaceae</taxon>
        <taxon>Nocardioides</taxon>
    </lineage>
</organism>
<evidence type="ECO:0000259" key="1">
    <source>
        <dbReference type="PROSITE" id="PS50206"/>
    </source>
</evidence>
<keyword evidence="4" id="KW-1185">Reference proteome</keyword>
<proteinExistence type="predicted"/>
<dbReference type="InterPro" id="IPR001763">
    <property type="entry name" value="Rhodanese-like_dom"/>
</dbReference>
<dbReference type="RefSeq" id="WP_322423807.1">
    <property type="nucleotide sequence ID" value="NZ_JAXQPW010000001.1"/>
</dbReference>
<dbReference type="EMBL" id="JAXQPW010000001">
    <property type="protein sequence ID" value="MDZ5661553.1"/>
    <property type="molecule type" value="Genomic_DNA"/>
</dbReference>
<evidence type="ECO:0000259" key="2">
    <source>
        <dbReference type="PROSITE" id="PS51819"/>
    </source>
</evidence>
<dbReference type="Pfam" id="PF14907">
    <property type="entry name" value="NTP_transf_5"/>
    <property type="match status" value="1"/>
</dbReference>
<feature type="domain" description="Rhodanese" evidence="1">
    <location>
        <begin position="19"/>
        <end position="49"/>
    </location>
</feature>
<dbReference type="InterPro" id="IPR037523">
    <property type="entry name" value="VOC_core"/>
</dbReference>
<sequence>MPRSAEPESQEALREALKRVAVVLKEAGVPFALTGGYAVWARGGPESVHDVDFLVAAEDAAQAAEALEERGVEVVQPPEDWLFKAYTDGAMVDLIHRHSGGPAPRSLVEDADELEVLSVQMPVLSATEVVVQKMLALDEHSCDFGPMIPVVRALREQVDLARVREETAQSPFAAALLFLLERLDVVEPPAPA</sequence>
<protein>
    <submittedName>
        <fullName evidence="3">Nucleotidyltransferase</fullName>
    </submittedName>
</protein>
<feature type="domain" description="VOC" evidence="2">
    <location>
        <begin position="1"/>
        <end position="121"/>
    </location>
</feature>
<name>A0ABU5K9Q8_9ACTN</name>
<dbReference type="SUPFAM" id="SSF81301">
    <property type="entry name" value="Nucleotidyltransferase"/>
    <property type="match status" value="1"/>
</dbReference>
<dbReference type="InterPro" id="IPR043519">
    <property type="entry name" value="NT_sf"/>
</dbReference>
<dbReference type="PROSITE" id="PS51819">
    <property type="entry name" value="VOC"/>
    <property type="match status" value="1"/>
</dbReference>